<feature type="compositionally biased region" description="Basic and acidic residues" evidence="12">
    <location>
        <begin position="1"/>
        <end position="14"/>
    </location>
</feature>
<dbReference type="FunFam" id="1.20.58.340:FF:000004">
    <property type="entry name" value="Magnesium transport protein CorA"/>
    <property type="match status" value="1"/>
</dbReference>
<keyword evidence="5 13" id="KW-0812">Transmembrane</keyword>
<feature type="region of interest" description="Disordered" evidence="12">
    <location>
        <begin position="1"/>
        <end position="39"/>
    </location>
</feature>
<feature type="compositionally biased region" description="Basic and acidic residues" evidence="12">
    <location>
        <begin position="23"/>
        <end position="32"/>
    </location>
</feature>
<proteinExistence type="inferred from homology"/>
<evidence type="ECO:0000256" key="8">
    <source>
        <dbReference type="ARBA" id="ARBA00023065"/>
    </source>
</evidence>
<comment type="catalytic activity">
    <reaction evidence="10">
        <text>Mg(2+)(in) = Mg(2+)(out)</text>
        <dbReference type="Rhea" id="RHEA:29827"/>
        <dbReference type="ChEBI" id="CHEBI:18420"/>
    </reaction>
</comment>
<dbReference type="GO" id="GO:0005886">
    <property type="term" value="C:plasma membrane"/>
    <property type="evidence" value="ECO:0007669"/>
    <property type="project" value="UniProtKB-SubCell"/>
</dbReference>
<dbReference type="InterPro" id="IPR002523">
    <property type="entry name" value="MgTranspt_CorA/ZnTranspt_ZntB"/>
</dbReference>
<keyword evidence="6" id="KW-0460">Magnesium</keyword>
<dbReference type="SUPFAM" id="SSF143865">
    <property type="entry name" value="CorA soluble domain-like"/>
    <property type="match status" value="1"/>
</dbReference>
<dbReference type="Gene3D" id="1.20.58.340">
    <property type="entry name" value="Magnesium transport protein CorA, transmembrane region"/>
    <property type="match status" value="2"/>
</dbReference>
<dbReference type="AlphaFoldDB" id="A0A239BFU1"/>
<feature type="transmembrane region" description="Helical" evidence="13">
    <location>
        <begin position="377"/>
        <end position="397"/>
    </location>
</feature>
<dbReference type="CDD" id="cd12830">
    <property type="entry name" value="MtCorA-like"/>
    <property type="match status" value="1"/>
</dbReference>
<dbReference type="InterPro" id="IPR045861">
    <property type="entry name" value="CorA_cytoplasmic_dom"/>
</dbReference>
<evidence type="ECO:0000256" key="12">
    <source>
        <dbReference type="SAM" id="MobiDB-lite"/>
    </source>
</evidence>
<evidence type="ECO:0000256" key="10">
    <source>
        <dbReference type="ARBA" id="ARBA00034269"/>
    </source>
</evidence>
<evidence type="ECO:0000256" key="7">
    <source>
        <dbReference type="ARBA" id="ARBA00022989"/>
    </source>
</evidence>
<organism evidence="14 15">
    <name type="scientific">Actinoplanes regularis</name>
    <dbReference type="NCBI Taxonomy" id="52697"/>
    <lineage>
        <taxon>Bacteria</taxon>
        <taxon>Bacillati</taxon>
        <taxon>Actinomycetota</taxon>
        <taxon>Actinomycetes</taxon>
        <taxon>Micromonosporales</taxon>
        <taxon>Micromonosporaceae</taxon>
        <taxon>Actinoplanes</taxon>
    </lineage>
</organism>
<evidence type="ECO:0000256" key="4">
    <source>
        <dbReference type="ARBA" id="ARBA00022475"/>
    </source>
</evidence>
<protein>
    <submittedName>
        <fullName evidence="14">Magnesium transporter</fullName>
    </submittedName>
</protein>
<keyword evidence="15" id="KW-1185">Reference proteome</keyword>
<feature type="transmembrane region" description="Helical" evidence="13">
    <location>
        <begin position="346"/>
        <end position="365"/>
    </location>
</feature>
<dbReference type="InterPro" id="IPR045863">
    <property type="entry name" value="CorA_TM1_TM2"/>
</dbReference>
<dbReference type="SUPFAM" id="SSF144083">
    <property type="entry name" value="Magnesium transport protein CorA, transmembrane region"/>
    <property type="match status" value="1"/>
</dbReference>
<dbReference type="GO" id="GO:0015095">
    <property type="term" value="F:magnesium ion transmembrane transporter activity"/>
    <property type="evidence" value="ECO:0007669"/>
    <property type="project" value="TreeGrafter"/>
</dbReference>
<dbReference type="Proteomes" id="UP000198415">
    <property type="component" value="Unassembled WGS sequence"/>
</dbReference>
<comment type="function">
    <text evidence="11">Mediates influx of magnesium ions. Alternates between open and closed states. Activated by low cytoplasmic Mg(2+) levels. Inactive when cytoplasmic Mg(2+) levels are high.</text>
</comment>
<dbReference type="EMBL" id="FZNR01000009">
    <property type="protein sequence ID" value="SNS06589.1"/>
    <property type="molecule type" value="Genomic_DNA"/>
</dbReference>
<dbReference type="PANTHER" id="PTHR46494:SF1">
    <property type="entry name" value="CORA FAMILY METAL ION TRANSPORTER (EUROFUNG)"/>
    <property type="match status" value="1"/>
</dbReference>
<evidence type="ECO:0000256" key="1">
    <source>
        <dbReference type="ARBA" id="ARBA00004651"/>
    </source>
</evidence>
<evidence type="ECO:0000256" key="13">
    <source>
        <dbReference type="SAM" id="Phobius"/>
    </source>
</evidence>
<evidence type="ECO:0000256" key="6">
    <source>
        <dbReference type="ARBA" id="ARBA00022842"/>
    </source>
</evidence>
<comment type="subcellular location">
    <subcellularLocation>
        <location evidence="1">Cell membrane</location>
        <topology evidence="1">Multi-pass membrane protein</topology>
    </subcellularLocation>
</comment>
<dbReference type="Pfam" id="PF01544">
    <property type="entry name" value="CorA"/>
    <property type="match status" value="1"/>
</dbReference>
<evidence type="ECO:0000313" key="15">
    <source>
        <dbReference type="Proteomes" id="UP000198415"/>
    </source>
</evidence>
<reference evidence="14 15" key="1">
    <citation type="submission" date="2017-06" db="EMBL/GenBank/DDBJ databases">
        <authorList>
            <person name="Kim H.J."/>
            <person name="Triplett B.A."/>
        </authorList>
    </citation>
    <scope>NUCLEOTIDE SEQUENCE [LARGE SCALE GENOMIC DNA]</scope>
    <source>
        <strain evidence="14 15">DSM 43151</strain>
    </source>
</reference>
<keyword evidence="7 13" id="KW-1133">Transmembrane helix</keyword>
<dbReference type="GO" id="GO:0000287">
    <property type="term" value="F:magnesium ion binding"/>
    <property type="evidence" value="ECO:0007669"/>
    <property type="project" value="TreeGrafter"/>
</dbReference>
<evidence type="ECO:0000256" key="9">
    <source>
        <dbReference type="ARBA" id="ARBA00023136"/>
    </source>
</evidence>
<keyword evidence="4" id="KW-1003">Cell membrane</keyword>
<keyword evidence="9 13" id="KW-0472">Membrane</keyword>
<comment type="similarity">
    <text evidence="2">Belongs to the CorA metal ion transporter (MIT) (TC 1.A.35) family.</text>
</comment>
<evidence type="ECO:0000256" key="2">
    <source>
        <dbReference type="ARBA" id="ARBA00009765"/>
    </source>
</evidence>
<evidence type="ECO:0000256" key="11">
    <source>
        <dbReference type="ARBA" id="ARBA00045497"/>
    </source>
</evidence>
<accession>A0A239BFU1</accession>
<evidence type="ECO:0000256" key="3">
    <source>
        <dbReference type="ARBA" id="ARBA00022448"/>
    </source>
</evidence>
<dbReference type="Gene3D" id="3.30.460.20">
    <property type="entry name" value="CorA soluble domain-like"/>
    <property type="match status" value="1"/>
</dbReference>
<evidence type="ECO:0000256" key="5">
    <source>
        <dbReference type="ARBA" id="ARBA00022692"/>
    </source>
</evidence>
<dbReference type="PANTHER" id="PTHR46494">
    <property type="entry name" value="CORA FAMILY METAL ION TRANSPORTER (EUROFUNG)"/>
    <property type="match status" value="1"/>
</dbReference>
<name>A0A239BFU1_9ACTN</name>
<dbReference type="GO" id="GO:0050897">
    <property type="term" value="F:cobalt ion binding"/>
    <property type="evidence" value="ECO:0007669"/>
    <property type="project" value="TreeGrafter"/>
</dbReference>
<dbReference type="RefSeq" id="WP_089295558.1">
    <property type="nucleotide sequence ID" value="NZ_BOMU01000059.1"/>
</dbReference>
<evidence type="ECO:0000313" key="14">
    <source>
        <dbReference type="EMBL" id="SNS06589.1"/>
    </source>
</evidence>
<sequence length="403" mass="44753">MLGRELGEEFRPPDFEDEAAPGWHRESPDDPGRVGFRRRARRRSGAFRQLLEGLLRPPAAIPAPRRGNPDAVVDCAVYTGGARRSDPGQPRQLPYQEAARLARRRRNAFVWLGLHEPDQATMNQIAEVFGLHELIAERAVSSGHRPGVETVGEVTRLVLRAARYVEHDRLTDTSEVVETGDITVLVGPWFAITVRHGAVGPLWAVRQELEKRPDVLRHGPWAVAYAVGSRLVDSYLDVAGHVERDLERLEEESFAVTRSTGIAHIYQLKREMVEFKRAVLPLADPLARLLEGRELPAALRPYLVDVRGRLSRAVDRVAGFDDLLNSILQARLAQISIDQNDDMRKIAAWAAIAAVPTVIAGIYGMNFAVIPGLDSPYGFPGAVAAMFLIGGGLYWRLKRSGWL</sequence>
<keyword evidence="3" id="KW-0813">Transport</keyword>
<dbReference type="OrthoDB" id="9803416at2"/>
<gene>
    <name evidence="14" type="ORF">SAMN06264365_109174</name>
</gene>
<dbReference type="GO" id="GO:0015087">
    <property type="term" value="F:cobalt ion transmembrane transporter activity"/>
    <property type="evidence" value="ECO:0007669"/>
    <property type="project" value="TreeGrafter"/>
</dbReference>
<keyword evidence="8" id="KW-0406">Ion transport</keyword>